<accession>A0A4Q7IKD0</accession>
<comment type="caution">
    <text evidence="3">The sequence shown here is derived from an EMBL/GenBank/DDBJ whole genome shotgun (WGS) entry which is preliminary data.</text>
</comment>
<dbReference type="Pfam" id="PF14467">
    <property type="entry name" value="DUF4426"/>
    <property type="match status" value="1"/>
</dbReference>
<dbReference type="RefSeq" id="WP_130256339.1">
    <property type="nucleotide sequence ID" value="NZ_PPSX01000061.1"/>
</dbReference>
<gene>
    <name evidence="3" type="ORF">C1E23_14925</name>
</gene>
<keyword evidence="1" id="KW-0732">Signal</keyword>
<feature type="signal peptide" evidence="1">
    <location>
        <begin position="1"/>
        <end position="18"/>
    </location>
</feature>
<organism evidence="3 4">
    <name type="scientific">Pseudoalteromonas phenolica</name>
    <dbReference type="NCBI Taxonomy" id="161398"/>
    <lineage>
        <taxon>Bacteria</taxon>
        <taxon>Pseudomonadati</taxon>
        <taxon>Pseudomonadota</taxon>
        <taxon>Gammaproteobacteria</taxon>
        <taxon>Alteromonadales</taxon>
        <taxon>Pseudoalteromonadaceae</taxon>
        <taxon>Pseudoalteromonas</taxon>
    </lineage>
</organism>
<dbReference type="Proteomes" id="UP000291338">
    <property type="component" value="Unassembled WGS sequence"/>
</dbReference>
<name>A0A4Q7IKD0_9GAMM</name>
<feature type="domain" description="DUF4426" evidence="2">
    <location>
        <begin position="27"/>
        <end position="144"/>
    </location>
</feature>
<evidence type="ECO:0000313" key="4">
    <source>
        <dbReference type="Proteomes" id="UP000291338"/>
    </source>
</evidence>
<feature type="chain" id="PRO_5020963938" evidence="1">
    <location>
        <begin position="19"/>
        <end position="144"/>
    </location>
</feature>
<dbReference type="Gene3D" id="2.60.40.3340">
    <property type="entry name" value="Domain of unknown function DUF4426"/>
    <property type="match status" value="1"/>
</dbReference>
<evidence type="ECO:0000259" key="2">
    <source>
        <dbReference type="Pfam" id="PF14467"/>
    </source>
</evidence>
<dbReference type="InterPro" id="IPR025218">
    <property type="entry name" value="DUF4426"/>
</dbReference>
<sequence length="144" mass="16276">MRILIAFILTLSSFIVSANSVQGGQYKELGPWQVHYIAFPSTFIQPSIAKAYGLERSNYKGVINISVLANKKGTPAQKAKLTGEAKNLLGTKQVLEFKEVVDGDAIYYLAQVDFRNEEVYRFKVNINQGNNFQVLNFQQKFYVD</sequence>
<evidence type="ECO:0000313" key="3">
    <source>
        <dbReference type="EMBL" id="RZQ52330.1"/>
    </source>
</evidence>
<evidence type="ECO:0000256" key="1">
    <source>
        <dbReference type="SAM" id="SignalP"/>
    </source>
</evidence>
<dbReference type="EMBL" id="PPSX01000061">
    <property type="protein sequence ID" value="RZQ52330.1"/>
    <property type="molecule type" value="Genomic_DNA"/>
</dbReference>
<protein>
    <submittedName>
        <fullName evidence="3">DUF4426 domain-containing protein</fullName>
    </submittedName>
</protein>
<proteinExistence type="predicted"/>
<dbReference type="AlphaFoldDB" id="A0A4Q7IKD0"/>
<reference evidence="3 4" key="1">
    <citation type="submission" date="2018-01" db="EMBL/GenBank/DDBJ databases">
        <title>Co-occurrence of chitin degradation, pigmentation and bioactivity in marine Pseudoalteromonas.</title>
        <authorList>
            <person name="Paulsen S."/>
            <person name="Gram L."/>
            <person name="Machado H."/>
        </authorList>
    </citation>
    <scope>NUCLEOTIDE SEQUENCE [LARGE SCALE GENOMIC DNA]</scope>
    <source>
        <strain evidence="3 4">S3898</strain>
    </source>
</reference>